<evidence type="ECO:0000256" key="7">
    <source>
        <dbReference type="ARBA" id="ARBA00022576"/>
    </source>
</evidence>
<protein>
    <recommendedName>
        <fullName evidence="12">(S)-3-amino-2-methylpropionate transaminase</fullName>
        <ecNumber evidence="6">2.6.1.19</ecNumber>
        <ecNumber evidence="5">2.6.1.22</ecNumber>
    </recommendedName>
    <alternativeName>
        <fullName evidence="13">GABA aminotransferase</fullName>
    </alternativeName>
    <alternativeName>
        <fullName evidence="11">Gamma-amino-N-butyrate transaminase</fullName>
    </alternativeName>
    <alternativeName>
        <fullName evidence="15">Glutamate:succinic semialdehyde transaminase</fullName>
    </alternativeName>
    <alternativeName>
        <fullName evidence="10">L-AIBAT</fullName>
    </alternativeName>
</protein>
<dbReference type="InterPro" id="IPR049704">
    <property type="entry name" value="Aminotrans_3_PPA_site"/>
</dbReference>
<evidence type="ECO:0000256" key="4">
    <source>
        <dbReference type="ARBA" id="ARBA00008954"/>
    </source>
</evidence>
<gene>
    <name evidence="17" type="ORF">Pfl04_35190</name>
</gene>
<dbReference type="EC" id="2.6.1.19" evidence="6"/>
<dbReference type="InterPro" id="IPR004632">
    <property type="entry name" value="4NH2But_aminotransferase_bac"/>
</dbReference>
<dbReference type="Pfam" id="PF00202">
    <property type="entry name" value="Aminotran_3"/>
    <property type="match status" value="1"/>
</dbReference>
<dbReference type="SUPFAM" id="SSF53383">
    <property type="entry name" value="PLP-dependent transferases"/>
    <property type="match status" value="1"/>
</dbReference>
<dbReference type="InterPro" id="IPR005814">
    <property type="entry name" value="Aminotrans_3"/>
</dbReference>
<keyword evidence="7 17" id="KW-0032">Aminotransferase</keyword>
<dbReference type="GO" id="GO:0047298">
    <property type="term" value="F:(S)-3-amino-2-methylpropionate transaminase activity"/>
    <property type="evidence" value="ECO:0007669"/>
    <property type="project" value="UniProtKB-EC"/>
</dbReference>
<dbReference type="PANTHER" id="PTHR11986">
    <property type="entry name" value="AMINOTRANSFERASE CLASS III"/>
    <property type="match status" value="1"/>
</dbReference>
<dbReference type="RefSeq" id="WP_168078217.1">
    <property type="nucleotide sequence ID" value="NZ_BAAAQJ010000007.1"/>
</dbReference>
<evidence type="ECO:0000256" key="5">
    <source>
        <dbReference type="ARBA" id="ARBA00012876"/>
    </source>
</evidence>
<dbReference type="FunFam" id="3.40.640.10:FF:000013">
    <property type="entry name" value="4-aminobutyrate aminotransferase"/>
    <property type="match status" value="1"/>
</dbReference>
<evidence type="ECO:0000256" key="13">
    <source>
        <dbReference type="ARBA" id="ARBA00031787"/>
    </source>
</evidence>
<evidence type="ECO:0000313" key="18">
    <source>
        <dbReference type="Proteomes" id="UP000653674"/>
    </source>
</evidence>
<dbReference type="GO" id="GO:0034386">
    <property type="term" value="F:4-aminobutyrate:2-oxoglutarate transaminase activity"/>
    <property type="evidence" value="ECO:0007669"/>
    <property type="project" value="UniProtKB-EC"/>
</dbReference>
<evidence type="ECO:0000256" key="2">
    <source>
        <dbReference type="ARBA" id="ARBA00001933"/>
    </source>
</evidence>
<dbReference type="NCBIfam" id="NF004714">
    <property type="entry name" value="PRK06058.1"/>
    <property type="match status" value="1"/>
</dbReference>
<dbReference type="GO" id="GO:0009448">
    <property type="term" value="P:gamma-aminobutyric acid metabolic process"/>
    <property type="evidence" value="ECO:0007669"/>
    <property type="project" value="InterPro"/>
</dbReference>
<name>A0A8J3LXD4_9ACTN</name>
<dbReference type="Gene3D" id="3.40.640.10">
    <property type="entry name" value="Type I PLP-dependent aspartate aminotransferase-like (Major domain)"/>
    <property type="match status" value="1"/>
</dbReference>
<dbReference type="EMBL" id="BONU01000026">
    <property type="protein sequence ID" value="GIG75115.1"/>
    <property type="molecule type" value="Genomic_DNA"/>
</dbReference>
<dbReference type="AlphaFoldDB" id="A0A8J3LXD4"/>
<comment type="cofactor">
    <cofactor evidence="2">
        <name>pyridoxal 5'-phosphate</name>
        <dbReference type="ChEBI" id="CHEBI:597326"/>
    </cofactor>
</comment>
<evidence type="ECO:0000256" key="15">
    <source>
        <dbReference type="ARBA" id="ARBA00050054"/>
    </source>
</evidence>
<dbReference type="EC" id="2.6.1.22" evidence="5"/>
<proteinExistence type="inferred from homology"/>
<dbReference type="PROSITE" id="PS00600">
    <property type="entry name" value="AA_TRANSFER_CLASS_3"/>
    <property type="match status" value="1"/>
</dbReference>
<evidence type="ECO:0000256" key="1">
    <source>
        <dbReference type="ARBA" id="ARBA00001750"/>
    </source>
</evidence>
<comment type="pathway">
    <text evidence="3">Amino-acid degradation; 4-aminobutanoate degradation.</text>
</comment>
<evidence type="ECO:0000256" key="10">
    <source>
        <dbReference type="ARBA" id="ARBA00029760"/>
    </source>
</evidence>
<comment type="catalytic activity">
    <reaction evidence="1">
        <text>(S)-3-amino-2-methylpropanoate + 2-oxoglutarate = 2-methyl-3-oxopropanoate + L-glutamate</text>
        <dbReference type="Rhea" id="RHEA:13993"/>
        <dbReference type="ChEBI" id="CHEBI:16810"/>
        <dbReference type="ChEBI" id="CHEBI:29985"/>
        <dbReference type="ChEBI" id="CHEBI:57700"/>
        <dbReference type="ChEBI" id="CHEBI:58655"/>
        <dbReference type="EC" id="2.6.1.22"/>
    </reaction>
</comment>
<evidence type="ECO:0000313" key="17">
    <source>
        <dbReference type="EMBL" id="GIG75115.1"/>
    </source>
</evidence>
<evidence type="ECO:0000256" key="3">
    <source>
        <dbReference type="ARBA" id="ARBA00005176"/>
    </source>
</evidence>
<dbReference type="PANTHER" id="PTHR11986:SF58">
    <property type="entry name" value="LEUCINE_METHIONINE RACEMASE"/>
    <property type="match status" value="1"/>
</dbReference>
<dbReference type="InterPro" id="IPR015422">
    <property type="entry name" value="PyrdxlP-dep_Trfase_small"/>
</dbReference>
<keyword evidence="8" id="KW-0808">Transferase</keyword>
<evidence type="ECO:0000256" key="9">
    <source>
        <dbReference type="ARBA" id="ARBA00022898"/>
    </source>
</evidence>
<evidence type="ECO:0000256" key="14">
    <source>
        <dbReference type="ARBA" id="ARBA00048021"/>
    </source>
</evidence>
<comment type="caution">
    <text evidence="17">The sequence shown here is derived from an EMBL/GenBank/DDBJ whole genome shotgun (WGS) entry which is preliminary data.</text>
</comment>
<evidence type="ECO:0000256" key="11">
    <source>
        <dbReference type="ARBA" id="ARBA00030204"/>
    </source>
</evidence>
<dbReference type="NCBIfam" id="TIGR00700">
    <property type="entry name" value="GABAtrnsam"/>
    <property type="match status" value="1"/>
</dbReference>
<comment type="similarity">
    <text evidence="4 16">Belongs to the class-III pyridoxal-phosphate-dependent aminotransferase family.</text>
</comment>
<dbReference type="GO" id="GO:0042802">
    <property type="term" value="F:identical protein binding"/>
    <property type="evidence" value="ECO:0007669"/>
    <property type="project" value="TreeGrafter"/>
</dbReference>
<dbReference type="CDD" id="cd00610">
    <property type="entry name" value="OAT_like"/>
    <property type="match status" value="1"/>
</dbReference>
<keyword evidence="9 16" id="KW-0663">Pyridoxal phosphate</keyword>
<sequence length="445" mass="46488">MSSVPQQRLLRTEIPGPRSLELQARKSAAVASGVGTTLPVYIERAGGGILVDVDGNQLIDFGSGIAVTSVGASAPRVVDAVRQQVGDFTHTCFMVTPYEEYLAVCETLNELTPGDHEKRTALFNSGAEAVENAIKIARHATGRSAVIAFDHAYHGRTNLTMALTAKSMPYKHGFGPFAGEVYRMPMAYPYRWPTGPENCAEEAFAAFVEQAHAQVGESNVAAVIVEPIQGEGGFIAPAPGFLRMVADWCREHGIVFIADEIQSGFCRTGDWFAISHEGVVPDLITTAKGIAGGLPLSAVTGRAELMDAVHGGGLGGTYGGNPVACAAALAAIETMRAEDLAGAAKRIESIMVPRLQALAAKHDVIGDVRGRGAMIAIELVQGNGSKTPNPALAAAISAACHADGLVTLTAGTFGNVLRFLPPLVIGEALLNEGLDIIEGIVGRLA</sequence>
<keyword evidence="18" id="KW-1185">Reference proteome</keyword>
<comment type="catalytic activity">
    <reaction evidence="14">
        <text>4-aminobutanoate + 2-oxoglutarate = succinate semialdehyde + L-glutamate</text>
        <dbReference type="Rhea" id="RHEA:23352"/>
        <dbReference type="ChEBI" id="CHEBI:16810"/>
        <dbReference type="ChEBI" id="CHEBI:29985"/>
        <dbReference type="ChEBI" id="CHEBI:57706"/>
        <dbReference type="ChEBI" id="CHEBI:59888"/>
        <dbReference type="EC" id="2.6.1.19"/>
    </reaction>
</comment>
<reference evidence="17" key="1">
    <citation type="submission" date="2021-01" db="EMBL/GenBank/DDBJ databases">
        <title>Whole genome shotgun sequence of Planosporangium flavigriseum NBRC 105377.</title>
        <authorList>
            <person name="Komaki H."/>
            <person name="Tamura T."/>
        </authorList>
    </citation>
    <scope>NUCLEOTIDE SEQUENCE</scope>
    <source>
        <strain evidence="17">NBRC 105377</strain>
    </source>
</reference>
<evidence type="ECO:0000256" key="12">
    <source>
        <dbReference type="ARBA" id="ARBA00030857"/>
    </source>
</evidence>
<dbReference type="InterPro" id="IPR050103">
    <property type="entry name" value="Class-III_PLP-dep_AT"/>
</dbReference>
<dbReference type="Gene3D" id="3.90.1150.10">
    <property type="entry name" value="Aspartate Aminotransferase, domain 1"/>
    <property type="match status" value="1"/>
</dbReference>
<dbReference type="Proteomes" id="UP000653674">
    <property type="component" value="Unassembled WGS sequence"/>
</dbReference>
<accession>A0A8J3LXD4</accession>
<dbReference type="GO" id="GO:0030170">
    <property type="term" value="F:pyridoxal phosphate binding"/>
    <property type="evidence" value="ECO:0007669"/>
    <property type="project" value="InterPro"/>
</dbReference>
<dbReference type="InterPro" id="IPR015421">
    <property type="entry name" value="PyrdxlP-dep_Trfase_major"/>
</dbReference>
<evidence type="ECO:0000256" key="16">
    <source>
        <dbReference type="RuleBase" id="RU003560"/>
    </source>
</evidence>
<organism evidence="17 18">
    <name type="scientific">Planosporangium flavigriseum</name>
    <dbReference type="NCBI Taxonomy" id="373681"/>
    <lineage>
        <taxon>Bacteria</taxon>
        <taxon>Bacillati</taxon>
        <taxon>Actinomycetota</taxon>
        <taxon>Actinomycetes</taxon>
        <taxon>Micromonosporales</taxon>
        <taxon>Micromonosporaceae</taxon>
        <taxon>Planosporangium</taxon>
    </lineage>
</organism>
<evidence type="ECO:0000256" key="6">
    <source>
        <dbReference type="ARBA" id="ARBA00012912"/>
    </source>
</evidence>
<dbReference type="InterPro" id="IPR015424">
    <property type="entry name" value="PyrdxlP-dep_Trfase"/>
</dbReference>
<evidence type="ECO:0000256" key="8">
    <source>
        <dbReference type="ARBA" id="ARBA00022679"/>
    </source>
</evidence>
<dbReference type="PIRSF" id="PIRSF000521">
    <property type="entry name" value="Transaminase_4ab_Lys_Orn"/>
    <property type="match status" value="1"/>
</dbReference>